<dbReference type="EMBL" id="DACTCB010000011">
    <property type="protein sequence ID" value="HAT4308324.1"/>
    <property type="molecule type" value="Genomic_DNA"/>
</dbReference>
<dbReference type="GO" id="GO:0005737">
    <property type="term" value="C:cytoplasm"/>
    <property type="evidence" value="ECO:0007669"/>
    <property type="project" value="TreeGrafter"/>
</dbReference>
<protein>
    <recommendedName>
        <fullName evidence="1">Calcineurin-like phosphoesterase domain-containing protein</fullName>
    </recommendedName>
</protein>
<dbReference type="GO" id="GO:0008803">
    <property type="term" value="F:bis(5'-nucleosyl)-tetraphosphatase (symmetrical) activity"/>
    <property type="evidence" value="ECO:0007669"/>
    <property type="project" value="TreeGrafter"/>
</dbReference>
<reference evidence="2" key="1">
    <citation type="journal article" date="2018" name="Genome Biol.">
        <title>SKESA: strategic k-mer extension for scrupulous assemblies.</title>
        <authorList>
            <person name="Souvorov A."/>
            <person name="Agarwala R."/>
            <person name="Lipman D.J."/>
        </authorList>
    </citation>
    <scope>NUCLEOTIDE SEQUENCE</scope>
    <source>
        <strain evidence="2">C8</strain>
    </source>
</reference>
<dbReference type="InterPro" id="IPR004843">
    <property type="entry name" value="Calcineurin-like_PHP"/>
</dbReference>
<dbReference type="Pfam" id="PF00149">
    <property type="entry name" value="Metallophos"/>
    <property type="match status" value="1"/>
</dbReference>
<dbReference type="GO" id="GO:0110154">
    <property type="term" value="P:RNA decapping"/>
    <property type="evidence" value="ECO:0007669"/>
    <property type="project" value="TreeGrafter"/>
</dbReference>
<proteinExistence type="predicted"/>
<dbReference type="InterPro" id="IPR050126">
    <property type="entry name" value="Ap4A_hydrolase"/>
</dbReference>
<evidence type="ECO:0000313" key="2">
    <source>
        <dbReference type="EMBL" id="HAT4308324.1"/>
    </source>
</evidence>
<dbReference type="PANTHER" id="PTHR42850">
    <property type="entry name" value="METALLOPHOSPHOESTERASE"/>
    <property type="match status" value="1"/>
</dbReference>
<evidence type="ECO:0000313" key="3">
    <source>
        <dbReference type="Proteomes" id="UP000859547"/>
    </source>
</evidence>
<feature type="domain" description="Calcineurin-like phosphoesterase" evidence="1">
    <location>
        <begin position="2"/>
        <end position="167"/>
    </location>
</feature>
<dbReference type="PANTHER" id="PTHR42850:SF4">
    <property type="entry name" value="ZINC-DEPENDENT ENDOPOLYPHOSPHATASE"/>
    <property type="match status" value="1"/>
</dbReference>
<gene>
    <name evidence="2" type="ORF">I9080_002134</name>
</gene>
<dbReference type="SUPFAM" id="SSF56300">
    <property type="entry name" value="Metallo-dependent phosphatases"/>
    <property type="match status" value="1"/>
</dbReference>
<dbReference type="Gene3D" id="3.60.21.10">
    <property type="match status" value="1"/>
</dbReference>
<dbReference type="AlphaFoldDB" id="A0A8H9QYB8"/>
<comment type="caution">
    <text evidence="2">The sequence shown here is derived from an EMBL/GenBank/DDBJ whole genome shotgun (WGS) entry which is preliminary data.</text>
</comment>
<reference evidence="2" key="2">
    <citation type="submission" date="2020-07" db="EMBL/GenBank/DDBJ databases">
        <authorList>
            <consortium name="NCBI Pathogen Detection Project"/>
        </authorList>
    </citation>
    <scope>NUCLEOTIDE SEQUENCE</scope>
    <source>
        <strain evidence="2">C8</strain>
    </source>
</reference>
<dbReference type="InterPro" id="IPR029052">
    <property type="entry name" value="Metallo-depent_PP-like"/>
</dbReference>
<name>A0A8H9QYB8_CLOPF</name>
<sequence length="265" mass="31137">MIYITSDIHGKYSSLKIILEHVNFSENDQLIINGDLMVRGSELGLLIDFVLNNSNVDVILGNHEEMFLNACSSGFLTNKEIVEIETSSILTGKKYRYLESYDYNTNLWFSNGGDISYKTTSINDLRRLFEYLKDKKYYKIIDDKFIIHAGPYTLYSYDWTEKSFIDWINNQMIKDLIWDREFFLKQFLSNEPIEYPYNIFIGHNSIYNQNIEPYKIMKNGNILVNTDQSNNSDNYMNSLGLYCIETKTYYKLINDSLEELKVLAL</sequence>
<dbReference type="GO" id="GO:0016791">
    <property type="term" value="F:phosphatase activity"/>
    <property type="evidence" value="ECO:0007669"/>
    <property type="project" value="TreeGrafter"/>
</dbReference>
<evidence type="ECO:0000259" key="1">
    <source>
        <dbReference type="Pfam" id="PF00149"/>
    </source>
</evidence>
<dbReference type="RefSeq" id="WP_004456535.1">
    <property type="nucleotide sequence ID" value="NZ_JAJCSJ010000047.1"/>
</dbReference>
<organism evidence="2 3">
    <name type="scientific">Clostridium perfringens</name>
    <dbReference type="NCBI Taxonomy" id="1502"/>
    <lineage>
        <taxon>Bacteria</taxon>
        <taxon>Bacillati</taxon>
        <taxon>Bacillota</taxon>
        <taxon>Clostridia</taxon>
        <taxon>Eubacteriales</taxon>
        <taxon>Clostridiaceae</taxon>
        <taxon>Clostridium</taxon>
    </lineage>
</organism>
<dbReference type="Proteomes" id="UP000859547">
    <property type="component" value="Unassembled WGS sequence"/>
</dbReference>
<accession>A0A8H9QYB8</accession>